<gene>
    <name evidence="8" type="ORF">GCM10025876_05810</name>
</gene>
<evidence type="ECO:0000313" key="8">
    <source>
        <dbReference type="EMBL" id="GMA34377.1"/>
    </source>
</evidence>
<dbReference type="InterPro" id="IPR011527">
    <property type="entry name" value="ABC1_TM_dom"/>
</dbReference>
<feature type="transmembrane region" description="Helical" evidence="6">
    <location>
        <begin position="244"/>
        <end position="266"/>
    </location>
</feature>
<feature type="transmembrane region" description="Helical" evidence="6">
    <location>
        <begin position="164"/>
        <end position="182"/>
    </location>
</feature>
<sequence>MTAARGALRSLLRDAHLPKRRIALSILTGSAALGSAVGLSAIAAWLIARAAGMPSPADLALAAVVVRFFGIGRGLFRYLERLISHDTALRGVVALRARVYERLADARADTVLGLQRGDVLARIGGDVDAVGDAVVRAVIPLGVAVVVSGVAVSISGFLDPTAGVVLAAAILVAGIGAALLTWRSARIAAVEGVAADARVAQAVLSGLEGAAEHRVWGTADAARQELADANDEAERAQESAARPAALAAAVQALAAGAALIGSLAIAVTHANAGQYGATTAAMIALLPLAAFEAVNAVPTATQQPVPLATGRAPHRRDGSHGSPHRRRAGKPSLVARAES</sequence>
<feature type="region of interest" description="Disordered" evidence="5">
    <location>
        <begin position="302"/>
        <end position="339"/>
    </location>
</feature>
<dbReference type="PROSITE" id="PS50929">
    <property type="entry name" value="ABC_TM1F"/>
    <property type="match status" value="1"/>
</dbReference>
<evidence type="ECO:0000256" key="2">
    <source>
        <dbReference type="ARBA" id="ARBA00022692"/>
    </source>
</evidence>
<protein>
    <recommendedName>
        <fullName evidence="7">ABC transmembrane type-1 domain-containing protein</fullName>
    </recommendedName>
</protein>
<organism evidence="8 9">
    <name type="scientific">Demequina litorisediminis</name>
    <dbReference type="NCBI Taxonomy" id="1849022"/>
    <lineage>
        <taxon>Bacteria</taxon>
        <taxon>Bacillati</taxon>
        <taxon>Actinomycetota</taxon>
        <taxon>Actinomycetes</taxon>
        <taxon>Micrococcales</taxon>
        <taxon>Demequinaceae</taxon>
        <taxon>Demequina</taxon>
    </lineage>
</organism>
<name>A0ABQ6I953_9MICO</name>
<keyword evidence="9" id="KW-1185">Reference proteome</keyword>
<evidence type="ECO:0000256" key="4">
    <source>
        <dbReference type="ARBA" id="ARBA00023136"/>
    </source>
</evidence>
<feature type="domain" description="ABC transmembrane type-1" evidence="7">
    <location>
        <begin position="23"/>
        <end position="303"/>
    </location>
</feature>
<evidence type="ECO:0000256" key="5">
    <source>
        <dbReference type="SAM" id="MobiDB-lite"/>
    </source>
</evidence>
<reference evidence="9" key="1">
    <citation type="journal article" date="2019" name="Int. J. Syst. Evol. Microbiol.">
        <title>The Global Catalogue of Microorganisms (GCM) 10K type strain sequencing project: providing services to taxonomists for standard genome sequencing and annotation.</title>
        <authorList>
            <consortium name="The Broad Institute Genomics Platform"/>
            <consortium name="The Broad Institute Genome Sequencing Center for Infectious Disease"/>
            <person name="Wu L."/>
            <person name="Ma J."/>
        </authorList>
    </citation>
    <scope>NUCLEOTIDE SEQUENCE [LARGE SCALE GENOMIC DNA]</scope>
    <source>
        <strain evidence="9">NBRC 112299</strain>
    </source>
</reference>
<feature type="transmembrane region" description="Helical" evidence="6">
    <location>
        <begin position="59"/>
        <end position="76"/>
    </location>
</feature>
<feature type="transmembrane region" description="Helical" evidence="6">
    <location>
        <begin position="21"/>
        <end position="47"/>
    </location>
</feature>
<evidence type="ECO:0000313" key="9">
    <source>
        <dbReference type="Proteomes" id="UP001157125"/>
    </source>
</evidence>
<feature type="transmembrane region" description="Helical" evidence="6">
    <location>
        <begin position="272"/>
        <end position="291"/>
    </location>
</feature>
<proteinExistence type="predicted"/>
<evidence type="ECO:0000259" key="7">
    <source>
        <dbReference type="PROSITE" id="PS50929"/>
    </source>
</evidence>
<evidence type="ECO:0000256" key="6">
    <source>
        <dbReference type="SAM" id="Phobius"/>
    </source>
</evidence>
<dbReference type="EMBL" id="BSUN01000001">
    <property type="protein sequence ID" value="GMA34377.1"/>
    <property type="molecule type" value="Genomic_DNA"/>
</dbReference>
<dbReference type="Gene3D" id="1.20.1560.10">
    <property type="entry name" value="ABC transporter type 1, transmembrane domain"/>
    <property type="match status" value="1"/>
</dbReference>
<dbReference type="RefSeq" id="WP_284327371.1">
    <property type="nucleotide sequence ID" value="NZ_BSUN01000001.1"/>
</dbReference>
<feature type="transmembrane region" description="Helical" evidence="6">
    <location>
        <begin position="138"/>
        <end position="158"/>
    </location>
</feature>
<comment type="subcellular location">
    <subcellularLocation>
        <location evidence="1">Cell membrane</location>
        <topology evidence="1">Multi-pass membrane protein</topology>
    </subcellularLocation>
</comment>
<comment type="caution">
    <text evidence="8">The sequence shown here is derived from an EMBL/GenBank/DDBJ whole genome shotgun (WGS) entry which is preliminary data.</text>
</comment>
<keyword evidence="2 6" id="KW-0812">Transmembrane</keyword>
<keyword evidence="4 6" id="KW-0472">Membrane</keyword>
<keyword evidence="3 6" id="KW-1133">Transmembrane helix</keyword>
<dbReference type="Proteomes" id="UP001157125">
    <property type="component" value="Unassembled WGS sequence"/>
</dbReference>
<dbReference type="InterPro" id="IPR036640">
    <property type="entry name" value="ABC1_TM_sf"/>
</dbReference>
<evidence type="ECO:0000256" key="1">
    <source>
        <dbReference type="ARBA" id="ARBA00004651"/>
    </source>
</evidence>
<dbReference type="Pfam" id="PF00664">
    <property type="entry name" value="ABC_membrane"/>
    <property type="match status" value="1"/>
</dbReference>
<accession>A0ABQ6I953</accession>
<dbReference type="SUPFAM" id="SSF90123">
    <property type="entry name" value="ABC transporter transmembrane region"/>
    <property type="match status" value="1"/>
</dbReference>
<evidence type="ECO:0000256" key="3">
    <source>
        <dbReference type="ARBA" id="ARBA00022989"/>
    </source>
</evidence>